<evidence type="ECO:0000259" key="1">
    <source>
        <dbReference type="Pfam" id="PF01408"/>
    </source>
</evidence>
<evidence type="ECO:0000313" key="3">
    <source>
        <dbReference type="EMBL" id="OGY46929.1"/>
    </source>
</evidence>
<protein>
    <recommendedName>
        <fullName evidence="5">Gfo/Idh/MocA-like oxidoreductase N-terminal domain-containing protein</fullName>
    </recommendedName>
</protein>
<organism evidence="3 4">
    <name type="scientific">Candidatus Buchananbacteria bacterium RIFCSPHIGHO2_02_FULL_38_8</name>
    <dbReference type="NCBI Taxonomy" id="1797538"/>
    <lineage>
        <taxon>Bacteria</taxon>
        <taxon>Candidatus Buchananiibacteriota</taxon>
    </lineage>
</organism>
<feature type="domain" description="GFO/IDH/MocA-like oxidoreductase" evidence="2">
    <location>
        <begin position="129"/>
        <end position="253"/>
    </location>
</feature>
<dbReference type="AlphaFoldDB" id="A0A1G1Y3M0"/>
<dbReference type="EMBL" id="MHIH01000063">
    <property type="protein sequence ID" value="OGY46929.1"/>
    <property type="molecule type" value="Genomic_DNA"/>
</dbReference>
<dbReference type="SUPFAM" id="SSF51735">
    <property type="entry name" value="NAD(P)-binding Rossmann-fold domains"/>
    <property type="match status" value="1"/>
</dbReference>
<dbReference type="Gene3D" id="3.40.50.720">
    <property type="entry name" value="NAD(P)-binding Rossmann-like Domain"/>
    <property type="match status" value="1"/>
</dbReference>
<feature type="domain" description="Gfo/Idh/MocA-like oxidoreductase N-terminal" evidence="1">
    <location>
        <begin position="7"/>
        <end position="106"/>
    </location>
</feature>
<comment type="caution">
    <text evidence="3">The sequence shown here is derived from an EMBL/GenBank/DDBJ whole genome shotgun (WGS) entry which is preliminary data.</text>
</comment>
<reference evidence="3 4" key="1">
    <citation type="journal article" date="2016" name="Nat. Commun.">
        <title>Thousands of microbial genomes shed light on interconnected biogeochemical processes in an aquifer system.</title>
        <authorList>
            <person name="Anantharaman K."/>
            <person name="Brown C.T."/>
            <person name="Hug L.A."/>
            <person name="Sharon I."/>
            <person name="Castelle C.J."/>
            <person name="Probst A.J."/>
            <person name="Thomas B.C."/>
            <person name="Singh A."/>
            <person name="Wilkins M.J."/>
            <person name="Karaoz U."/>
            <person name="Brodie E.L."/>
            <person name="Williams K.H."/>
            <person name="Hubbard S.S."/>
            <person name="Banfield J.F."/>
        </authorList>
    </citation>
    <scope>NUCLEOTIDE SEQUENCE [LARGE SCALE GENOMIC DNA]</scope>
</reference>
<dbReference type="Proteomes" id="UP000178747">
    <property type="component" value="Unassembled WGS sequence"/>
</dbReference>
<dbReference type="InterPro" id="IPR036291">
    <property type="entry name" value="NAD(P)-bd_dom_sf"/>
</dbReference>
<evidence type="ECO:0000259" key="2">
    <source>
        <dbReference type="Pfam" id="PF22725"/>
    </source>
</evidence>
<evidence type="ECO:0008006" key="5">
    <source>
        <dbReference type="Google" id="ProtNLM"/>
    </source>
</evidence>
<name>A0A1G1Y3M0_9BACT</name>
<dbReference type="InterPro" id="IPR000683">
    <property type="entry name" value="Gfo/Idh/MocA-like_OxRdtase_N"/>
</dbReference>
<proteinExistence type="predicted"/>
<dbReference type="InterPro" id="IPR055170">
    <property type="entry name" value="GFO_IDH_MocA-like_dom"/>
</dbReference>
<dbReference type="Gene3D" id="3.30.360.10">
    <property type="entry name" value="Dihydrodipicolinate Reductase, domain 2"/>
    <property type="match status" value="1"/>
</dbReference>
<dbReference type="InterPro" id="IPR051450">
    <property type="entry name" value="Gfo/Idh/MocA_Oxidoreductases"/>
</dbReference>
<dbReference type="PANTHER" id="PTHR43377:SF1">
    <property type="entry name" value="BILIVERDIN REDUCTASE A"/>
    <property type="match status" value="1"/>
</dbReference>
<gene>
    <name evidence="3" type="ORF">A3J62_02055</name>
</gene>
<dbReference type="PANTHER" id="PTHR43377">
    <property type="entry name" value="BILIVERDIN REDUCTASE A"/>
    <property type="match status" value="1"/>
</dbReference>
<evidence type="ECO:0000313" key="4">
    <source>
        <dbReference type="Proteomes" id="UP000178747"/>
    </source>
</evidence>
<dbReference type="GO" id="GO:0000166">
    <property type="term" value="F:nucleotide binding"/>
    <property type="evidence" value="ECO:0007669"/>
    <property type="project" value="InterPro"/>
</dbReference>
<sequence length="339" mass="38892">MKNLKNFKFLVIGLGSMGKRRIRNLFANNQRNIVGFDIRPDRSKEAQEKYGIKILDSFDQVNPDDFDAIIISVSPEAHGDYIRFALKNKKHFFVEHPVNTDGYQDIFENNDLNIVKAPSCTPIYYPVIKAAKKIINEGRIGKILAFQHHMGQYLPDWHPWEDYRKVYFSRKETGACREMLPFELIGISYLLGSKVTEISGSIAKVSDLDMDADDIILAVLKYDNNIRGSIIIDVLSRKPIVVLRIIGSKGTLEWNKYESTLKVYDIESGQTENIDIPKGHAELNYVNPEEPYIEEIKTFLQAINSEGEYPHTFETNYQLLKTLHALEESSRTGKRISIE</sequence>
<accession>A0A1G1Y3M0</accession>
<dbReference type="SUPFAM" id="SSF55347">
    <property type="entry name" value="Glyceraldehyde-3-phosphate dehydrogenase-like, C-terminal domain"/>
    <property type="match status" value="1"/>
</dbReference>
<dbReference type="Pfam" id="PF01408">
    <property type="entry name" value="GFO_IDH_MocA"/>
    <property type="match status" value="1"/>
</dbReference>
<dbReference type="Pfam" id="PF22725">
    <property type="entry name" value="GFO_IDH_MocA_C3"/>
    <property type="match status" value="1"/>
</dbReference>